<reference evidence="9" key="1">
    <citation type="journal article" date="2014" name="Int. J. Syst. Evol. Microbiol.">
        <title>Complete genome sequence of Corynebacterium casei LMG S-19264T (=DSM 44701T), isolated from a smear-ripened cheese.</title>
        <authorList>
            <consortium name="US DOE Joint Genome Institute (JGI-PGF)"/>
            <person name="Walter F."/>
            <person name="Albersmeier A."/>
            <person name="Kalinowski J."/>
            <person name="Ruckert C."/>
        </authorList>
    </citation>
    <scope>NUCLEOTIDE SEQUENCE</scope>
    <source>
        <strain evidence="9">JCM 14265</strain>
    </source>
</reference>
<dbReference type="Pfam" id="PF03721">
    <property type="entry name" value="UDPG_MGDP_dh_N"/>
    <property type="match status" value="1"/>
</dbReference>
<protein>
    <recommendedName>
        <fullName evidence="2">UDP-N-acetyl-D-mannosamine dehydrogenase</fullName>
        <ecNumber evidence="1">1.1.1.336</ecNumber>
    </recommendedName>
    <alternativeName>
        <fullName evidence="5">UDP-ManNAc 6-dehydrogenase</fullName>
    </alternativeName>
</protein>
<dbReference type="RefSeq" id="WP_343778188.1">
    <property type="nucleotide sequence ID" value="NZ_BAAADQ010000007.1"/>
</dbReference>
<dbReference type="GO" id="GO:0016628">
    <property type="term" value="F:oxidoreductase activity, acting on the CH-CH group of donors, NAD or NADP as acceptor"/>
    <property type="evidence" value="ECO:0007669"/>
    <property type="project" value="InterPro"/>
</dbReference>
<dbReference type="PANTHER" id="PTHR43491">
    <property type="entry name" value="UDP-N-ACETYL-D-MANNOSAMINE DEHYDROGENASE"/>
    <property type="match status" value="1"/>
</dbReference>
<dbReference type="GO" id="GO:0089714">
    <property type="term" value="F:UDP-N-acetyl-D-mannosamine dehydrogenase activity"/>
    <property type="evidence" value="ECO:0007669"/>
    <property type="project" value="UniProtKB-EC"/>
</dbReference>
<evidence type="ECO:0000256" key="2">
    <source>
        <dbReference type="ARBA" id="ARBA00016796"/>
    </source>
</evidence>
<comment type="catalytic activity">
    <reaction evidence="6">
        <text>UDP-N-acetyl-alpha-D-mannosamine + 2 NAD(+) + H2O = UDP-N-acetyl-alpha-D-mannosaminouronate + 2 NADH + 3 H(+)</text>
        <dbReference type="Rhea" id="RHEA:25780"/>
        <dbReference type="ChEBI" id="CHEBI:15377"/>
        <dbReference type="ChEBI" id="CHEBI:15378"/>
        <dbReference type="ChEBI" id="CHEBI:57540"/>
        <dbReference type="ChEBI" id="CHEBI:57945"/>
        <dbReference type="ChEBI" id="CHEBI:68623"/>
        <dbReference type="ChEBI" id="CHEBI:70731"/>
        <dbReference type="EC" id="1.1.1.336"/>
    </reaction>
</comment>
<keyword evidence="4" id="KW-0520">NAD</keyword>
<dbReference type="Pfam" id="PF03720">
    <property type="entry name" value="UDPG_MGDP_dh_C"/>
    <property type="match status" value="1"/>
</dbReference>
<evidence type="ECO:0000256" key="1">
    <source>
        <dbReference type="ARBA" id="ARBA00012935"/>
    </source>
</evidence>
<dbReference type="InterPro" id="IPR014026">
    <property type="entry name" value="UDP-Glc/GDP-Man_DH_dimer"/>
</dbReference>
<evidence type="ECO:0000313" key="10">
    <source>
        <dbReference type="EMBL" id="MEZ3168245.1"/>
    </source>
</evidence>
<comment type="caution">
    <text evidence="9">The sequence shown here is derived from an EMBL/GenBank/DDBJ whole genome shotgun (WGS) entry which is preliminary data.</text>
</comment>
<dbReference type="Proteomes" id="UP001567571">
    <property type="component" value="Unassembled WGS sequence"/>
</dbReference>
<evidence type="ECO:0000256" key="6">
    <source>
        <dbReference type="ARBA" id="ARBA00049130"/>
    </source>
</evidence>
<dbReference type="InterPro" id="IPR008927">
    <property type="entry name" value="6-PGluconate_DH-like_C_sf"/>
</dbReference>
<keyword evidence="3" id="KW-0560">Oxidoreductase</keyword>
<dbReference type="Gene3D" id="3.40.50.720">
    <property type="entry name" value="NAD(P)-binding Rossmann-like Domain"/>
    <property type="match status" value="2"/>
</dbReference>
<dbReference type="SUPFAM" id="SSF52413">
    <property type="entry name" value="UDP-glucose/GDP-mannose dehydrogenase C-terminal domain"/>
    <property type="match status" value="1"/>
</dbReference>
<reference evidence="9" key="2">
    <citation type="submission" date="2023-12" db="EMBL/GenBank/DDBJ databases">
        <authorList>
            <person name="Sun Q."/>
            <person name="Inoue M."/>
        </authorList>
    </citation>
    <scope>NUCLEOTIDE SEQUENCE</scope>
    <source>
        <strain evidence="9">JCM 14265</strain>
    </source>
</reference>
<evidence type="ECO:0000313" key="11">
    <source>
        <dbReference type="Proteomes" id="UP001501425"/>
    </source>
</evidence>
<dbReference type="GO" id="GO:0000271">
    <property type="term" value="P:polysaccharide biosynthetic process"/>
    <property type="evidence" value="ECO:0007669"/>
    <property type="project" value="InterPro"/>
</dbReference>
<evidence type="ECO:0000256" key="7">
    <source>
        <dbReference type="PIRNR" id="PIRNR000124"/>
    </source>
</evidence>
<dbReference type="EMBL" id="JBEDNW010000007">
    <property type="protein sequence ID" value="MEZ3168245.1"/>
    <property type="molecule type" value="Genomic_DNA"/>
</dbReference>
<sequence length="422" mass="45637">MNRDRDTVGVVGLGYVGLPLALAYEQAGYDVVGVDVDANRVAELNDGTSYVTDIADSTVQEAIDAGFSPTTDYAELADVTGISVCVPTPLRKTGQPDLSYVADAVDRLASVIPLECVVVLESTVYPGATEELVAPTLAENGLSVGEDVYVAFSPERIDPGREEIGLTEIPKVLGGVTAACGDRAEALYTTVFDEVVRVDSATEAELVKLLENTFRSVNIGLINETAMIAHELEVDIWNVVDAAATKPYGFMPFYPGPGLGGHCIPIDPLYLSWKAGQQGIETKFIDLADEVNREMPKHVVQRVTKLLNDRGTALSKSSILVVGVAYKPDVSDVRESPAYDVIGLLDEWNANISYHDPHVPDFEVQGEQFQSVSLTPEELGRHDCAIIVTDHDDLDIESVVENSQLVFDTRNATVDEPNVRKL</sequence>
<dbReference type="InterPro" id="IPR036220">
    <property type="entry name" value="UDP-Glc/GDP-Man_DH_C_sf"/>
</dbReference>
<dbReference type="AlphaFoldDB" id="A0AAV3SSC0"/>
<evidence type="ECO:0000259" key="8">
    <source>
        <dbReference type="SMART" id="SM00984"/>
    </source>
</evidence>
<dbReference type="SUPFAM" id="SSF48179">
    <property type="entry name" value="6-phosphogluconate dehydrogenase C-terminal domain-like"/>
    <property type="match status" value="1"/>
</dbReference>
<dbReference type="InterPro" id="IPR017476">
    <property type="entry name" value="UDP-Glc/GDP-Man"/>
</dbReference>
<gene>
    <name evidence="10" type="ORF">ABNG02_13010</name>
    <name evidence="9" type="ORF">GCM10008994_16430</name>
</gene>
<reference evidence="10 12" key="3">
    <citation type="submission" date="2024-06" db="EMBL/GenBank/DDBJ databases">
        <title>Halorubrum miltondacostae sp. nov., a potential PHA producer isolated from an inland solar saltern in Rio Maior, Portugal.</title>
        <authorList>
            <person name="Albuquerque L."/>
            <person name="Viver T."/>
            <person name="Barroso C."/>
            <person name="Claudino R."/>
            <person name="Galvan M."/>
            <person name="Simoes G."/>
            <person name="Lobo Da Cunha A."/>
            <person name="Egas C."/>
        </authorList>
    </citation>
    <scope>NUCLEOTIDE SEQUENCE [LARGE SCALE GENOMIC DNA]</scope>
    <source>
        <strain evidence="10 12">DSM 18646</strain>
    </source>
</reference>
<evidence type="ECO:0000256" key="5">
    <source>
        <dbReference type="ARBA" id="ARBA00030172"/>
    </source>
</evidence>
<dbReference type="PIRSF" id="PIRSF500136">
    <property type="entry name" value="UDP_ManNAc_DH"/>
    <property type="match status" value="1"/>
</dbReference>
<organism evidence="9 11">
    <name type="scientific">Halorubrum ejinorense</name>
    <dbReference type="NCBI Taxonomy" id="425309"/>
    <lineage>
        <taxon>Archaea</taxon>
        <taxon>Methanobacteriati</taxon>
        <taxon>Methanobacteriota</taxon>
        <taxon>Stenosarchaea group</taxon>
        <taxon>Halobacteria</taxon>
        <taxon>Halobacteriales</taxon>
        <taxon>Haloferacaceae</taxon>
        <taxon>Halorubrum</taxon>
    </lineage>
</organism>
<dbReference type="EC" id="1.1.1.336" evidence="1"/>
<accession>A0AAV3SSC0</accession>
<evidence type="ECO:0000313" key="12">
    <source>
        <dbReference type="Proteomes" id="UP001567571"/>
    </source>
</evidence>
<proteinExistence type="inferred from homology"/>
<evidence type="ECO:0000256" key="4">
    <source>
        <dbReference type="ARBA" id="ARBA00023027"/>
    </source>
</evidence>
<dbReference type="GO" id="GO:0051287">
    <property type="term" value="F:NAD binding"/>
    <property type="evidence" value="ECO:0007669"/>
    <property type="project" value="InterPro"/>
</dbReference>
<evidence type="ECO:0000256" key="3">
    <source>
        <dbReference type="ARBA" id="ARBA00023002"/>
    </source>
</evidence>
<dbReference type="Proteomes" id="UP001501425">
    <property type="component" value="Unassembled WGS sequence"/>
</dbReference>
<dbReference type="InterPro" id="IPR001732">
    <property type="entry name" value="UDP-Glc/GDP-Man_DH_N"/>
</dbReference>
<comment type="similarity">
    <text evidence="7">Belongs to the UDP-glucose/GDP-mannose dehydrogenase family.</text>
</comment>
<keyword evidence="12" id="KW-1185">Reference proteome</keyword>
<feature type="domain" description="UDP-glucose/GDP-mannose dehydrogenase C-terminal" evidence="8">
    <location>
        <begin position="320"/>
        <end position="415"/>
    </location>
</feature>
<dbReference type="NCBIfam" id="TIGR03026">
    <property type="entry name" value="NDP-sugDHase"/>
    <property type="match status" value="1"/>
</dbReference>
<evidence type="ECO:0000313" key="9">
    <source>
        <dbReference type="EMBL" id="GAA0542056.1"/>
    </source>
</evidence>
<dbReference type="InterPro" id="IPR028359">
    <property type="entry name" value="UDP_ManNAc/GlcNAc_DH"/>
</dbReference>
<dbReference type="PIRSF" id="PIRSF000124">
    <property type="entry name" value="UDPglc_GDPman_dh"/>
    <property type="match status" value="1"/>
</dbReference>
<dbReference type="SMART" id="SM00984">
    <property type="entry name" value="UDPG_MGDP_dh_C"/>
    <property type="match status" value="1"/>
</dbReference>
<dbReference type="InterPro" id="IPR036291">
    <property type="entry name" value="NAD(P)-bd_dom_sf"/>
</dbReference>
<dbReference type="EMBL" id="BAAADQ010000007">
    <property type="protein sequence ID" value="GAA0542056.1"/>
    <property type="molecule type" value="Genomic_DNA"/>
</dbReference>
<dbReference type="SUPFAM" id="SSF51735">
    <property type="entry name" value="NAD(P)-binding Rossmann-fold domains"/>
    <property type="match status" value="1"/>
</dbReference>
<dbReference type="PANTHER" id="PTHR43491:SF1">
    <property type="entry name" value="UDP-N-ACETYL-D-MANNOSAMINE DEHYDROGENASE"/>
    <property type="match status" value="1"/>
</dbReference>
<name>A0AAV3SSC0_9EURY</name>
<dbReference type="Pfam" id="PF00984">
    <property type="entry name" value="UDPG_MGDP_dh"/>
    <property type="match status" value="1"/>
</dbReference>
<dbReference type="InterPro" id="IPR014027">
    <property type="entry name" value="UDP-Glc/GDP-Man_DH_C"/>
</dbReference>